<name>A0A429GCT3_9CREN</name>
<gene>
    <name evidence="1" type="ORF">D6D85_15590</name>
</gene>
<protein>
    <submittedName>
        <fullName evidence="1">Uncharacterized protein</fullName>
    </submittedName>
</protein>
<dbReference type="Proteomes" id="UP000277582">
    <property type="component" value="Unassembled WGS sequence"/>
</dbReference>
<dbReference type="AlphaFoldDB" id="A0A429GCT3"/>
<reference evidence="1 2" key="1">
    <citation type="submission" date="2018-10" db="EMBL/GenBank/DDBJ databases">
        <title>Co-occurring genomic capacity for anaerobic methane metabolism and dissimilatory sulfite reduction discovered in the Korarchaeota.</title>
        <authorList>
            <person name="Mckay L.J."/>
            <person name="Dlakic M."/>
            <person name="Fields M.W."/>
            <person name="Delmont T.O."/>
            <person name="Eren A.M."/>
            <person name="Jay Z.J."/>
            <person name="Klingelsmith K.B."/>
            <person name="Rusch D.B."/>
            <person name="Inskeep W.P."/>
        </authorList>
    </citation>
    <scope>NUCLEOTIDE SEQUENCE [LARGE SCALE GENOMIC DNA]</scope>
    <source>
        <strain evidence="1 2">MDKW</strain>
    </source>
</reference>
<comment type="caution">
    <text evidence="1">The sequence shown here is derived from an EMBL/GenBank/DDBJ whole genome shotgun (WGS) entry which is preliminary data.</text>
</comment>
<organism evidence="1 2">
    <name type="scientific">Candidatus Methanodesulfokora washburnensis</name>
    <dbReference type="NCBI Taxonomy" id="2478471"/>
    <lineage>
        <taxon>Archaea</taxon>
        <taxon>Thermoproteota</taxon>
        <taxon>Candidatus Korarchaeia</taxon>
        <taxon>Candidatus Korarchaeia incertae sedis</taxon>
        <taxon>Candidatus Methanodesulfokora</taxon>
    </lineage>
</organism>
<keyword evidence="2" id="KW-1185">Reference proteome</keyword>
<dbReference type="EMBL" id="RCOS01000172">
    <property type="protein sequence ID" value="RSN71630.1"/>
    <property type="molecule type" value="Genomic_DNA"/>
</dbReference>
<accession>A0A429GCT3</accession>
<evidence type="ECO:0000313" key="1">
    <source>
        <dbReference type="EMBL" id="RSN71630.1"/>
    </source>
</evidence>
<proteinExistence type="predicted"/>
<sequence length="208" mass="23954">MLIVCYENDMPTMYASYFARKFCRGEVLINPTKEELIEKAKRHNAIVIVSHGKAYGIIGNGKVIVGGNDSVRKVIYSFTCWTGLDVGKKLASKGATFIGFTNEVLFPFEGNPESDYVAEQFFEPFFKHVDLLEKDPYLFYVLTKKEADRRVDELLRRGDEKSIEAAKWLMWNIGNFVYYDRDNVYREEVALYILPLSLFLGSLWAGLR</sequence>
<evidence type="ECO:0000313" key="2">
    <source>
        <dbReference type="Proteomes" id="UP000277582"/>
    </source>
</evidence>